<proteinExistence type="predicted"/>
<organism evidence="2 3">
    <name type="scientific">Methylomonas rosea</name>
    <dbReference type="NCBI Taxonomy" id="2952227"/>
    <lineage>
        <taxon>Bacteria</taxon>
        <taxon>Pseudomonadati</taxon>
        <taxon>Pseudomonadota</taxon>
        <taxon>Gammaproteobacteria</taxon>
        <taxon>Methylococcales</taxon>
        <taxon>Methylococcaceae</taxon>
        <taxon>Methylomonas</taxon>
    </lineage>
</organism>
<evidence type="ECO:0000313" key="3">
    <source>
        <dbReference type="Proteomes" id="UP001524570"/>
    </source>
</evidence>
<accession>A0ABT1TZU5</accession>
<protein>
    <submittedName>
        <fullName evidence="2">Uncharacterized protein</fullName>
    </submittedName>
</protein>
<feature type="chain" id="PRO_5045248679" evidence="1">
    <location>
        <begin position="27"/>
        <end position="580"/>
    </location>
</feature>
<gene>
    <name evidence="2" type="ORF">NP589_21115</name>
</gene>
<keyword evidence="1" id="KW-0732">Signal</keyword>
<dbReference type="EMBL" id="JANIBL010000113">
    <property type="protein sequence ID" value="MCQ8119926.1"/>
    <property type="molecule type" value="Genomic_DNA"/>
</dbReference>
<reference evidence="2 3" key="1">
    <citation type="submission" date="2022-07" db="EMBL/GenBank/DDBJ databases">
        <title>Methylomonas rivi sp. nov., Methylomonas rosea sp. nov., Methylomonas aureus sp. nov. and Methylomonas subterranea sp. nov., four novel methanotrophs isolated from a freshwater creek and the deep terrestrial subsurface.</title>
        <authorList>
            <person name="Abin C."/>
            <person name="Sankaranarayanan K."/>
            <person name="Garner C."/>
            <person name="Sindelar R."/>
            <person name="Kotary K."/>
            <person name="Garner R."/>
            <person name="Barclay S."/>
            <person name="Lawson P."/>
            <person name="Krumholz L."/>
        </authorList>
    </citation>
    <scope>NUCLEOTIDE SEQUENCE [LARGE SCALE GENOMIC DNA]</scope>
    <source>
        <strain evidence="2 3">WSC-7</strain>
    </source>
</reference>
<evidence type="ECO:0000256" key="1">
    <source>
        <dbReference type="SAM" id="SignalP"/>
    </source>
</evidence>
<name>A0ABT1TZU5_9GAMM</name>
<keyword evidence="3" id="KW-1185">Reference proteome</keyword>
<feature type="signal peptide" evidence="1">
    <location>
        <begin position="1"/>
        <end position="26"/>
    </location>
</feature>
<sequence>MFKRILSGLLLAAAVHGLTITKPASADSKLHEADVKWQTVVNNGDLMPTAACQADAANCRTFNSYNQPSLNAKKRVVFRARSKGGKGGEPVHGVYTKDMSQAGPIVRVLDRDTEVPQPNNLSAVFIEPPSFPRIDSVTDMIATRGNHKPVWEYTLADGSDTKVGTTGIYTNPFGPLITGASKLGAVNEFAFFEVPEFPGTPFDVFPGSPAVTQGSTIVFKGNYTVNQIGKTGVYYRDLKNQSLMGAAGGGEKAAVLIANNTHTLIPGTQTVFGSTAPPSAAKRQAVFAGFDNEENPSLGGIYLAQLKPYPISKQPMLKTLVSIGSQVPEEPKDTRFNRLGEGVSFDGRYVAFWGAWGDENKIVRLYCPKEGNKDRSAYCMSAASGSSQDAVGWYQDKSVPINQGLFLHDINTGETVRIARTVTDFSDFVYWNFSGRSPGAGEGEEGDEDGEFARWRSASFLAVSSQIKRSKDDTPYQVAFKARTGALDTNNTYQNPVDGIYLKNRSEKSPFATLIQTGMDGTAFDPKAVFVDEDTGVSVVLPVTEMGLERDGFRNGRLAINASMGTEEAGWAGIYLGEFR</sequence>
<dbReference type="Proteomes" id="UP001524570">
    <property type="component" value="Unassembled WGS sequence"/>
</dbReference>
<comment type="caution">
    <text evidence="2">The sequence shown here is derived from an EMBL/GenBank/DDBJ whole genome shotgun (WGS) entry which is preliminary data.</text>
</comment>
<dbReference type="RefSeq" id="WP_256608739.1">
    <property type="nucleotide sequence ID" value="NZ_JANIBL010000113.1"/>
</dbReference>
<evidence type="ECO:0000313" key="2">
    <source>
        <dbReference type="EMBL" id="MCQ8119926.1"/>
    </source>
</evidence>